<dbReference type="Proteomes" id="UP000606922">
    <property type="component" value="Unassembled WGS sequence"/>
</dbReference>
<dbReference type="InterPro" id="IPR023865">
    <property type="entry name" value="Aliphatic_acid_kinase_CS"/>
</dbReference>
<evidence type="ECO:0008006" key="9">
    <source>
        <dbReference type="Google" id="ProtNLM"/>
    </source>
</evidence>
<feature type="active site" evidence="5">
    <location>
        <position position="37"/>
    </location>
</feature>
<dbReference type="Gene3D" id="3.40.50.300">
    <property type="entry name" value="P-loop containing nucleotide triphosphate hydrolases"/>
    <property type="match status" value="1"/>
</dbReference>
<dbReference type="GO" id="GO:0016301">
    <property type="term" value="F:kinase activity"/>
    <property type="evidence" value="ECO:0007669"/>
    <property type="project" value="UniProtKB-KW"/>
</dbReference>
<comment type="caution">
    <text evidence="7">The sequence shown here is derived from an EMBL/GenBank/DDBJ whole genome shotgun (WGS) entry which is preliminary data.</text>
</comment>
<dbReference type="InterPro" id="IPR027417">
    <property type="entry name" value="P-loop_NTPase"/>
</dbReference>
<dbReference type="PIRSF" id="PIRSF007531">
    <property type="entry name" value="CPT"/>
    <property type="match status" value="1"/>
</dbReference>
<dbReference type="GO" id="GO:0005524">
    <property type="term" value="F:ATP binding"/>
    <property type="evidence" value="ECO:0007669"/>
    <property type="project" value="UniProtKB-KW"/>
</dbReference>
<dbReference type="EMBL" id="BMGB01000001">
    <property type="protein sequence ID" value="GGA90669.1"/>
    <property type="molecule type" value="Genomic_DNA"/>
</dbReference>
<feature type="binding site" evidence="6">
    <location>
        <begin position="10"/>
        <end position="17"/>
    </location>
    <ligand>
        <name>ATP</name>
        <dbReference type="ChEBI" id="CHEBI:30616"/>
    </ligand>
</feature>
<dbReference type="Pfam" id="PF07931">
    <property type="entry name" value="CPT"/>
    <property type="match status" value="1"/>
</dbReference>
<dbReference type="PROSITE" id="PS01075">
    <property type="entry name" value="ACETATE_KINASE_1"/>
    <property type="match status" value="1"/>
</dbReference>
<evidence type="ECO:0000256" key="2">
    <source>
        <dbReference type="ARBA" id="ARBA00022741"/>
    </source>
</evidence>
<keyword evidence="2" id="KW-0547">Nucleotide-binding</keyword>
<dbReference type="NCBIfam" id="NF033114">
    <property type="entry name" value="phos_trans_CPT"/>
    <property type="match status" value="1"/>
</dbReference>
<proteinExistence type="predicted"/>
<keyword evidence="3" id="KW-0418">Kinase</keyword>
<sequence length="195" mass="20482">MAVQVIVINGGSSSGKSGIVRCLKSILPQPWLSFGVDTLVEALPPTLSDAESGVAYGAAGEVLLGGQFLEIERAWTAGLATMARNGARIIIDDVFLSGSASQDRTRRLLDGLDVLWVGVHCDARIAAGRELARGDRIAGMAALQAEIVHRGVEYDIEVDTGRTESIDCAEAIAAAVALRDTAVATVRRDPVAPPY</sequence>
<evidence type="ECO:0000256" key="3">
    <source>
        <dbReference type="ARBA" id="ARBA00022777"/>
    </source>
</evidence>
<name>A0A916WEK3_9MICO</name>
<protein>
    <recommendedName>
        <fullName evidence="9">Chloramphenicol 3-O phosphotransferase</fullName>
    </recommendedName>
</protein>
<evidence type="ECO:0000313" key="7">
    <source>
        <dbReference type="EMBL" id="GGA90669.1"/>
    </source>
</evidence>
<evidence type="ECO:0000256" key="1">
    <source>
        <dbReference type="ARBA" id="ARBA00022679"/>
    </source>
</evidence>
<evidence type="ECO:0000256" key="5">
    <source>
        <dbReference type="PIRSR" id="PIRSR007531-1"/>
    </source>
</evidence>
<reference evidence="7" key="1">
    <citation type="journal article" date="2014" name="Int. J. Syst. Evol. Microbiol.">
        <title>Complete genome sequence of Corynebacterium casei LMG S-19264T (=DSM 44701T), isolated from a smear-ripened cheese.</title>
        <authorList>
            <consortium name="US DOE Joint Genome Institute (JGI-PGF)"/>
            <person name="Walter F."/>
            <person name="Albersmeier A."/>
            <person name="Kalinowski J."/>
            <person name="Ruckert C."/>
        </authorList>
    </citation>
    <scope>NUCLEOTIDE SEQUENCE</scope>
    <source>
        <strain evidence="7">CGMCC 1.12813</strain>
    </source>
</reference>
<keyword evidence="4" id="KW-0067">ATP-binding</keyword>
<evidence type="ECO:0000313" key="8">
    <source>
        <dbReference type="Proteomes" id="UP000606922"/>
    </source>
</evidence>
<dbReference type="InterPro" id="IPR012853">
    <property type="entry name" value="CPT"/>
</dbReference>
<evidence type="ECO:0000256" key="6">
    <source>
        <dbReference type="PIRSR" id="PIRSR007531-2"/>
    </source>
</evidence>
<reference evidence="7" key="2">
    <citation type="submission" date="2020-09" db="EMBL/GenBank/DDBJ databases">
        <authorList>
            <person name="Sun Q."/>
            <person name="Zhou Y."/>
        </authorList>
    </citation>
    <scope>NUCLEOTIDE SEQUENCE</scope>
    <source>
        <strain evidence="7">CGMCC 1.12813</strain>
    </source>
</reference>
<accession>A0A916WEK3</accession>
<evidence type="ECO:0000256" key="4">
    <source>
        <dbReference type="ARBA" id="ARBA00022840"/>
    </source>
</evidence>
<organism evidence="7 8">
    <name type="scientific">Conyzicola nivalis</name>
    <dbReference type="NCBI Taxonomy" id="1477021"/>
    <lineage>
        <taxon>Bacteria</taxon>
        <taxon>Bacillati</taxon>
        <taxon>Actinomycetota</taxon>
        <taxon>Actinomycetes</taxon>
        <taxon>Micrococcales</taxon>
        <taxon>Microbacteriaceae</taxon>
        <taxon>Conyzicola</taxon>
    </lineage>
</organism>
<dbReference type="RefSeq" id="WP_188508827.1">
    <property type="nucleotide sequence ID" value="NZ_BMGB01000001.1"/>
</dbReference>
<dbReference type="GO" id="GO:0016774">
    <property type="term" value="F:phosphotransferase activity, carboxyl group as acceptor"/>
    <property type="evidence" value="ECO:0007669"/>
    <property type="project" value="InterPro"/>
</dbReference>
<keyword evidence="1" id="KW-0808">Transferase</keyword>
<keyword evidence="8" id="KW-1185">Reference proteome</keyword>
<dbReference type="AlphaFoldDB" id="A0A916WEK3"/>
<dbReference type="SUPFAM" id="SSF52540">
    <property type="entry name" value="P-loop containing nucleoside triphosphate hydrolases"/>
    <property type="match status" value="1"/>
</dbReference>
<gene>
    <name evidence="7" type="ORF">GCM10010979_01710</name>
</gene>